<evidence type="ECO:0000259" key="4">
    <source>
        <dbReference type="PROSITE" id="PS01124"/>
    </source>
</evidence>
<keyword evidence="1" id="KW-0805">Transcription regulation</keyword>
<dbReference type="PROSITE" id="PS01124">
    <property type="entry name" value="HTH_ARAC_FAMILY_2"/>
    <property type="match status" value="1"/>
</dbReference>
<name>A0A399SS27_9BACT</name>
<dbReference type="PANTHER" id="PTHR43280">
    <property type="entry name" value="ARAC-FAMILY TRANSCRIPTIONAL REGULATOR"/>
    <property type="match status" value="1"/>
</dbReference>
<evidence type="ECO:0000256" key="2">
    <source>
        <dbReference type="ARBA" id="ARBA00023125"/>
    </source>
</evidence>
<dbReference type="InterPro" id="IPR018060">
    <property type="entry name" value="HTH_AraC"/>
</dbReference>
<dbReference type="GO" id="GO:0043565">
    <property type="term" value="F:sequence-specific DNA binding"/>
    <property type="evidence" value="ECO:0007669"/>
    <property type="project" value="InterPro"/>
</dbReference>
<keyword evidence="2" id="KW-0238">DNA-binding</keyword>
<evidence type="ECO:0000256" key="3">
    <source>
        <dbReference type="ARBA" id="ARBA00023163"/>
    </source>
</evidence>
<sequence length="284" mass="32844">MTEKKDNSDIEILKTEGVRKTFVMNQPFVPAFSALLLLKQGRLTVRYRQEKHVISACDMLLLNRLVVVELLEVSPDAEMLMIAMGNDFQHRVPVRFNKLDMIQYFATSPALQLSFSENEFNDIWEIVRIMEDRQHHTGFVFTIDLLHTLLVSVSYMMAKQISENLPLKNGSDSRREKLTVEFIRLLHVHFRQQHNLSFYAQRLRVTSKHLSESLKKVTGFTGRELINMALVCEAKVLLVNDNLKVAAVSEQLNFSDQFAFSKFFKRLTNTNPTEYSRGLLSCNP</sequence>
<dbReference type="SUPFAM" id="SSF46689">
    <property type="entry name" value="Homeodomain-like"/>
    <property type="match status" value="1"/>
</dbReference>
<proteinExistence type="predicted"/>
<dbReference type="PANTHER" id="PTHR43280:SF32">
    <property type="entry name" value="TRANSCRIPTIONAL REGULATORY PROTEIN"/>
    <property type="match status" value="1"/>
</dbReference>
<reference evidence="5 6" key="1">
    <citation type="submission" date="2018-08" db="EMBL/GenBank/DDBJ databases">
        <title>Pallidiluteibacterium maritimus gen. nov., sp. nov., isolated from coastal sediment.</title>
        <authorList>
            <person name="Zhou L.Y."/>
        </authorList>
    </citation>
    <scope>NUCLEOTIDE SEQUENCE [LARGE SCALE GENOMIC DNA]</scope>
    <source>
        <strain evidence="5 6">XSD2</strain>
    </source>
</reference>
<dbReference type="SMART" id="SM00342">
    <property type="entry name" value="HTH_ARAC"/>
    <property type="match status" value="1"/>
</dbReference>
<dbReference type="Proteomes" id="UP000265926">
    <property type="component" value="Unassembled WGS sequence"/>
</dbReference>
<dbReference type="InterPro" id="IPR009057">
    <property type="entry name" value="Homeodomain-like_sf"/>
</dbReference>
<dbReference type="EMBL" id="QWGR01000021">
    <property type="protein sequence ID" value="RIJ45709.1"/>
    <property type="molecule type" value="Genomic_DNA"/>
</dbReference>
<dbReference type="GO" id="GO:0003700">
    <property type="term" value="F:DNA-binding transcription factor activity"/>
    <property type="evidence" value="ECO:0007669"/>
    <property type="project" value="InterPro"/>
</dbReference>
<keyword evidence="3" id="KW-0804">Transcription</keyword>
<dbReference type="Pfam" id="PF12833">
    <property type="entry name" value="HTH_18"/>
    <property type="match status" value="1"/>
</dbReference>
<evidence type="ECO:0000256" key="1">
    <source>
        <dbReference type="ARBA" id="ARBA00023015"/>
    </source>
</evidence>
<dbReference type="Gene3D" id="1.10.10.60">
    <property type="entry name" value="Homeodomain-like"/>
    <property type="match status" value="1"/>
</dbReference>
<keyword evidence="6" id="KW-1185">Reference proteome</keyword>
<evidence type="ECO:0000313" key="5">
    <source>
        <dbReference type="EMBL" id="RIJ45709.1"/>
    </source>
</evidence>
<gene>
    <name evidence="5" type="ORF">D1614_21975</name>
</gene>
<protein>
    <submittedName>
        <fullName evidence="5">AraC family transcriptional regulator</fullName>
    </submittedName>
</protein>
<feature type="domain" description="HTH araC/xylS-type" evidence="4">
    <location>
        <begin position="180"/>
        <end position="278"/>
    </location>
</feature>
<dbReference type="AlphaFoldDB" id="A0A399SS27"/>
<evidence type="ECO:0000313" key="6">
    <source>
        <dbReference type="Proteomes" id="UP000265926"/>
    </source>
</evidence>
<organism evidence="5 6">
    <name type="scientific">Maribellus luteus</name>
    <dbReference type="NCBI Taxonomy" id="2305463"/>
    <lineage>
        <taxon>Bacteria</taxon>
        <taxon>Pseudomonadati</taxon>
        <taxon>Bacteroidota</taxon>
        <taxon>Bacteroidia</taxon>
        <taxon>Marinilabiliales</taxon>
        <taxon>Prolixibacteraceae</taxon>
        <taxon>Maribellus</taxon>
    </lineage>
</organism>
<comment type="caution">
    <text evidence="5">The sequence shown here is derived from an EMBL/GenBank/DDBJ whole genome shotgun (WGS) entry which is preliminary data.</text>
</comment>
<accession>A0A399SS27</accession>